<accession>A0A4C1VJ28</accession>
<protein>
    <submittedName>
        <fullName evidence="1">Uncharacterized protein</fullName>
    </submittedName>
</protein>
<keyword evidence="2" id="KW-1185">Reference proteome</keyword>
<proteinExistence type="predicted"/>
<organism evidence="1 2">
    <name type="scientific">Eumeta variegata</name>
    <name type="common">Bagworm moth</name>
    <name type="synonym">Eumeta japonica</name>
    <dbReference type="NCBI Taxonomy" id="151549"/>
    <lineage>
        <taxon>Eukaryota</taxon>
        <taxon>Metazoa</taxon>
        <taxon>Ecdysozoa</taxon>
        <taxon>Arthropoda</taxon>
        <taxon>Hexapoda</taxon>
        <taxon>Insecta</taxon>
        <taxon>Pterygota</taxon>
        <taxon>Neoptera</taxon>
        <taxon>Endopterygota</taxon>
        <taxon>Lepidoptera</taxon>
        <taxon>Glossata</taxon>
        <taxon>Ditrysia</taxon>
        <taxon>Tineoidea</taxon>
        <taxon>Psychidae</taxon>
        <taxon>Oiketicinae</taxon>
        <taxon>Eumeta</taxon>
    </lineage>
</organism>
<dbReference type="AlphaFoldDB" id="A0A4C1VJ28"/>
<comment type="caution">
    <text evidence="1">The sequence shown here is derived from an EMBL/GenBank/DDBJ whole genome shotgun (WGS) entry which is preliminary data.</text>
</comment>
<evidence type="ECO:0000313" key="1">
    <source>
        <dbReference type="EMBL" id="GBP38590.1"/>
    </source>
</evidence>
<dbReference type="EMBL" id="BGZK01000351">
    <property type="protein sequence ID" value="GBP38590.1"/>
    <property type="molecule type" value="Genomic_DNA"/>
</dbReference>
<dbReference type="OrthoDB" id="7790673at2759"/>
<gene>
    <name evidence="1" type="ORF">EVAR_96192_1</name>
</gene>
<sequence>MRRLQKPWYRHFNQTVVCFRLCTTNRKQQFTGCDQLEAYLMPNDLTKCGQCGVTTCCALCREFRRRETPSERLYDIEVTTRANYSIKVLVYVNDLPGLVKDVHEILLFADDTSLSFKVRRQQPAYDDVNNAISECQASIALPLTLIVREEPPRSHGWAGASTATRSRALTGPLRTVHAMAMSGPTSRHAPPKHKAPAEWRWRPARPIGVPDRFNYATGARPPQLRHNTLMYSRWGGDAPPDVRAALGRLTNRETVICYLNDA</sequence>
<reference evidence="1 2" key="1">
    <citation type="journal article" date="2019" name="Commun. Biol.">
        <title>The bagworm genome reveals a unique fibroin gene that provides high tensile strength.</title>
        <authorList>
            <person name="Kono N."/>
            <person name="Nakamura H."/>
            <person name="Ohtoshi R."/>
            <person name="Tomita M."/>
            <person name="Numata K."/>
            <person name="Arakawa K."/>
        </authorList>
    </citation>
    <scope>NUCLEOTIDE SEQUENCE [LARGE SCALE GENOMIC DNA]</scope>
</reference>
<name>A0A4C1VJ28_EUMVA</name>
<dbReference type="Proteomes" id="UP000299102">
    <property type="component" value="Unassembled WGS sequence"/>
</dbReference>
<evidence type="ECO:0000313" key="2">
    <source>
        <dbReference type="Proteomes" id="UP000299102"/>
    </source>
</evidence>